<dbReference type="EMBL" id="JAPMUA010000005">
    <property type="protein sequence ID" value="MDG3586912.1"/>
    <property type="molecule type" value="Genomic_DNA"/>
</dbReference>
<dbReference type="Proteomes" id="UP001153642">
    <property type="component" value="Unassembled WGS sequence"/>
</dbReference>
<proteinExistence type="predicted"/>
<dbReference type="Pfam" id="PF05742">
    <property type="entry name" value="TANGO2"/>
    <property type="match status" value="1"/>
</dbReference>
<sequence length="227" mass="26193">MCTVSYIPTEKGFYLTSNRDEDPLRKTTLPQHVYMEDKLKLLAPIDTEKGGSWIATDNKSKVACILNGAFEKHQRKLPYRKSRGHFVFEAFESPSFLNFMQNVELQNIEPFTLILIDKHLQVLVWDGTKKYMHFLSKEIPHLWSSATLYNEEAHQKKLEVFQTFLATGNITSETILKLHGIHANNSFVLNMPQVKTVSTTQVEALNNSIGLTYYKKAKIDEKQEILR</sequence>
<reference evidence="1" key="1">
    <citation type="submission" date="2022-11" db="EMBL/GenBank/DDBJ databases">
        <title>High-quality draft genome sequence of Galbibacter sp. strain CMA-7.</title>
        <authorList>
            <person name="Wei L."/>
            <person name="Dong C."/>
            <person name="Shao Z."/>
        </authorList>
    </citation>
    <scope>NUCLEOTIDE SEQUENCE</scope>
    <source>
        <strain evidence="1">CMA-7</strain>
    </source>
</reference>
<dbReference type="PANTHER" id="PTHR17985:SF8">
    <property type="entry name" value="TRANSPORT AND GOLGI ORGANIZATION PROTEIN 2 HOMOLOG"/>
    <property type="match status" value="1"/>
</dbReference>
<organism evidence="1 2">
    <name type="scientific">Galbibacter pacificus</name>
    <dbReference type="NCBI Taxonomy" id="2996052"/>
    <lineage>
        <taxon>Bacteria</taxon>
        <taxon>Pseudomonadati</taxon>
        <taxon>Bacteroidota</taxon>
        <taxon>Flavobacteriia</taxon>
        <taxon>Flavobacteriales</taxon>
        <taxon>Flavobacteriaceae</taxon>
        <taxon>Galbibacter</taxon>
    </lineage>
</organism>
<evidence type="ECO:0000313" key="1">
    <source>
        <dbReference type="EMBL" id="MDG3586912.1"/>
    </source>
</evidence>
<dbReference type="InterPro" id="IPR008551">
    <property type="entry name" value="TANGO2"/>
</dbReference>
<evidence type="ECO:0000313" key="2">
    <source>
        <dbReference type="Proteomes" id="UP001153642"/>
    </source>
</evidence>
<protein>
    <submittedName>
        <fullName evidence="1">NRDE family protein</fullName>
    </submittedName>
</protein>
<dbReference type="PANTHER" id="PTHR17985">
    <property type="entry name" value="SER/THR-RICH PROTEIN T10 IN DGCR REGION"/>
    <property type="match status" value="1"/>
</dbReference>
<accession>A0ABT6FUY6</accession>
<gene>
    <name evidence="1" type="ORF">OSR52_13640</name>
</gene>
<dbReference type="RefSeq" id="WP_277900820.1">
    <property type="nucleotide sequence ID" value="NZ_JAPMUA010000005.1"/>
</dbReference>
<keyword evidence="2" id="KW-1185">Reference proteome</keyword>
<comment type="caution">
    <text evidence="1">The sequence shown here is derived from an EMBL/GenBank/DDBJ whole genome shotgun (WGS) entry which is preliminary data.</text>
</comment>
<name>A0ABT6FUY6_9FLAO</name>